<name>A0A4Z2IXN4_9TELE</name>
<dbReference type="Proteomes" id="UP000314294">
    <property type="component" value="Unassembled WGS sequence"/>
</dbReference>
<protein>
    <submittedName>
        <fullName evidence="1">Uncharacterized protein</fullName>
    </submittedName>
</protein>
<accession>A0A4Z2IXN4</accession>
<organism evidence="1 2">
    <name type="scientific">Liparis tanakae</name>
    <name type="common">Tanaka's snailfish</name>
    <dbReference type="NCBI Taxonomy" id="230148"/>
    <lineage>
        <taxon>Eukaryota</taxon>
        <taxon>Metazoa</taxon>
        <taxon>Chordata</taxon>
        <taxon>Craniata</taxon>
        <taxon>Vertebrata</taxon>
        <taxon>Euteleostomi</taxon>
        <taxon>Actinopterygii</taxon>
        <taxon>Neopterygii</taxon>
        <taxon>Teleostei</taxon>
        <taxon>Neoteleostei</taxon>
        <taxon>Acanthomorphata</taxon>
        <taxon>Eupercaria</taxon>
        <taxon>Perciformes</taxon>
        <taxon>Cottioidei</taxon>
        <taxon>Cottales</taxon>
        <taxon>Liparidae</taxon>
        <taxon>Liparis</taxon>
    </lineage>
</organism>
<comment type="caution">
    <text evidence="1">The sequence shown here is derived from an EMBL/GenBank/DDBJ whole genome shotgun (WGS) entry which is preliminary data.</text>
</comment>
<evidence type="ECO:0000313" key="1">
    <source>
        <dbReference type="EMBL" id="TNN82749.1"/>
    </source>
</evidence>
<evidence type="ECO:0000313" key="2">
    <source>
        <dbReference type="Proteomes" id="UP000314294"/>
    </source>
</evidence>
<reference evidence="1 2" key="1">
    <citation type="submission" date="2019-03" db="EMBL/GenBank/DDBJ databases">
        <title>First draft genome of Liparis tanakae, snailfish: a comprehensive survey of snailfish specific genes.</title>
        <authorList>
            <person name="Kim W."/>
            <person name="Song I."/>
            <person name="Jeong J.-H."/>
            <person name="Kim D."/>
            <person name="Kim S."/>
            <person name="Ryu S."/>
            <person name="Song J.Y."/>
            <person name="Lee S.K."/>
        </authorList>
    </citation>
    <scope>NUCLEOTIDE SEQUENCE [LARGE SCALE GENOMIC DNA]</scope>
    <source>
        <tissue evidence="1">Muscle</tissue>
    </source>
</reference>
<sequence length="82" mass="8867">MQEQAGLCECGGWPPLKPACSLINISITGGGGRAMWHTSRPPYLSKCAITNWWGGLWVFDVKISNINSGLSLFVDQITLCGL</sequence>
<dbReference type="EMBL" id="SRLO01000037">
    <property type="protein sequence ID" value="TNN82749.1"/>
    <property type="molecule type" value="Genomic_DNA"/>
</dbReference>
<gene>
    <name evidence="1" type="ORF">EYF80_006990</name>
</gene>
<keyword evidence="2" id="KW-1185">Reference proteome</keyword>
<dbReference type="AlphaFoldDB" id="A0A4Z2IXN4"/>
<proteinExistence type="predicted"/>